<keyword evidence="1 2" id="KW-0175">Coiled coil</keyword>
<feature type="compositionally biased region" description="Basic residues" evidence="3">
    <location>
        <begin position="69"/>
        <end position="79"/>
    </location>
</feature>
<feature type="compositionally biased region" description="Basic and acidic residues" evidence="3">
    <location>
        <begin position="486"/>
        <end position="495"/>
    </location>
</feature>
<sequence>MLNTHQQLVRTTSGRPGPDTRLQAPGTATGLLQLLSRITQAEQGSLGSGDGIIQDQQQRSQSAGQTTKKDRRLRGRNKKSQGSAEAEDLLHSPPRKPSFPFQWAWESFTAGPLLQPGSASAPGHQALPLTPAVTQSRARHRSAASLPEAHDFCWKTEVLSPEGRQQLGACSGLLVPPGKGAAQELEPPGECGSEWGLGSEEAAELEGPGAEEAERGLSPGELPRLLRRGSILEEEQFAEEAEGGDPRAAPGRRAGSRRKGRNSGEEASDEHELQCQGGSTGANDLRGPQRRKPRAKELEGPWDLEKLQRQCQQEPDCGLRKQPRKALRAAVQASSWSGKAHALRDDETFLFASFPNRTFHKRQEATRSLLRAWERQQLEELQQAELRRAREQRVQQQVARCLAAYAPRGSRGPGAAQRKLEELRRQERQRFAEYQAELQGIQHRVQARPYLFQQAMQVNARLTVTRRFSQVLSALGLDEEQLLAEARKGDKEGAPRKPRSHRSVGARTQDSSQSPRKTGPTSSQPDKHSTASSDQESGD</sequence>
<dbReference type="GeneTree" id="ENSGT00390000008351"/>
<protein>
    <submittedName>
        <fullName evidence="4">Testis specific 10 interacting protein</fullName>
    </submittedName>
</protein>
<name>A0A8C3WRD4_9CETA</name>
<evidence type="ECO:0000313" key="4">
    <source>
        <dbReference type="Ensembl" id="ENSCWAP00000018209.1"/>
    </source>
</evidence>
<dbReference type="Ensembl" id="ENSCWAT00000019762.1">
    <property type="protein sequence ID" value="ENSCWAP00000018209.1"/>
    <property type="gene ID" value="ENSCWAG00000013942.1"/>
</dbReference>
<feature type="region of interest" description="Disordered" evidence="3">
    <location>
        <begin position="1"/>
        <end position="25"/>
    </location>
</feature>
<feature type="compositionally biased region" description="Polar residues" evidence="3">
    <location>
        <begin position="1"/>
        <end position="14"/>
    </location>
</feature>
<gene>
    <name evidence="4" type="primary">TSGA10IP</name>
</gene>
<feature type="compositionally biased region" description="Basic and acidic residues" evidence="3">
    <location>
        <begin position="295"/>
        <end position="308"/>
    </location>
</feature>
<feature type="compositionally biased region" description="Polar residues" evidence="3">
    <location>
        <begin position="506"/>
        <end position="539"/>
    </location>
</feature>
<dbReference type="GO" id="GO:0036064">
    <property type="term" value="C:ciliary basal body"/>
    <property type="evidence" value="ECO:0007669"/>
    <property type="project" value="TreeGrafter"/>
</dbReference>
<feature type="region of interest" description="Disordered" evidence="3">
    <location>
        <begin position="43"/>
        <end position="95"/>
    </location>
</feature>
<dbReference type="GO" id="GO:0032391">
    <property type="term" value="C:photoreceptor connecting cilium"/>
    <property type="evidence" value="ECO:0007669"/>
    <property type="project" value="TreeGrafter"/>
</dbReference>
<dbReference type="GO" id="GO:0044782">
    <property type="term" value="P:cilium organization"/>
    <property type="evidence" value="ECO:0007669"/>
    <property type="project" value="TreeGrafter"/>
</dbReference>
<evidence type="ECO:0000256" key="3">
    <source>
        <dbReference type="SAM" id="MobiDB-lite"/>
    </source>
</evidence>
<proteinExistence type="predicted"/>
<evidence type="ECO:0000313" key="5">
    <source>
        <dbReference type="Proteomes" id="UP000694540"/>
    </source>
</evidence>
<feature type="compositionally biased region" description="Low complexity" evidence="3">
    <location>
        <begin position="192"/>
        <end position="210"/>
    </location>
</feature>
<dbReference type="AlphaFoldDB" id="A0A8C3WRD4"/>
<feature type="compositionally biased region" description="Low complexity" evidence="3">
    <location>
        <begin position="51"/>
        <end position="65"/>
    </location>
</feature>
<feature type="compositionally biased region" description="Acidic residues" evidence="3">
    <location>
        <begin position="232"/>
        <end position="243"/>
    </location>
</feature>
<accession>A0A8C3WRD4</accession>
<dbReference type="Proteomes" id="UP000694540">
    <property type="component" value="Unplaced"/>
</dbReference>
<feature type="region of interest" description="Disordered" evidence="3">
    <location>
        <begin position="486"/>
        <end position="539"/>
    </location>
</feature>
<organism evidence="4 5">
    <name type="scientific">Catagonus wagneri</name>
    <name type="common">Chacoan peccary</name>
    <dbReference type="NCBI Taxonomy" id="51154"/>
    <lineage>
        <taxon>Eukaryota</taxon>
        <taxon>Metazoa</taxon>
        <taxon>Chordata</taxon>
        <taxon>Craniata</taxon>
        <taxon>Vertebrata</taxon>
        <taxon>Euteleostomi</taxon>
        <taxon>Mammalia</taxon>
        <taxon>Eutheria</taxon>
        <taxon>Laurasiatheria</taxon>
        <taxon>Artiodactyla</taxon>
        <taxon>Suina</taxon>
        <taxon>Tayassuidae</taxon>
        <taxon>Catagonus</taxon>
    </lineage>
</organism>
<evidence type="ECO:0000256" key="1">
    <source>
        <dbReference type="ARBA" id="ARBA00023054"/>
    </source>
</evidence>
<feature type="coiled-coil region" evidence="2">
    <location>
        <begin position="417"/>
        <end position="444"/>
    </location>
</feature>
<dbReference type="InterPro" id="IPR051655">
    <property type="entry name" value="FAM161"/>
</dbReference>
<reference evidence="4" key="1">
    <citation type="submission" date="2025-08" db="UniProtKB">
        <authorList>
            <consortium name="Ensembl"/>
        </authorList>
    </citation>
    <scope>IDENTIFICATION</scope>
</reference>
<dbReference type="PANTHER" id="PTHR21501:SF5">
    <property type="entry name" value="TESTIS-SPECIFIC PROTEIN 10-INTERACTING PROTEIN"/>
    <property type="match status" value="1"/>
</dbReference>
<dbReference type="PANTHER" id="PTHR21501">
    <property type="entry name" value="PROTEIN FAM-161"/>
    <property type="match status" value="1"/>
</dbReference>
<evidence type="ECO:0000256" key="2">
    <source>
        <dbReference type="SAM" id="Coils"/>
    </source>
</evidence>
<feature type="region of interest" description="Disordered" evidence="3">
    <location>
        <begin position="180"/>
        <end position="309"/>
    </location>
</feature>
<reference evidence="4" key="2">
    <citation type="submission" date="2025-09" db="UniProtKB">
        <authorList>
            <consortium name="Ensembl"/>
        </authorList>
    </citation>
    <scope>IDENTIFICATION</scope>
</reference>
<keyword evidence="5" id="KW-1185">Reference proteome</keyword>